<dbReference type="OrthoDB" id="9794638at2"/>
<feature type="domain" description="Flavin reductase like" evidence="5">
    <location>
        <begin position="20"/>
        <end position="178"/>
    </location>
</feature>
<dbReference type="GO" id="GO:0010181">
    <property type="term" value="F:FMN binding"/>
    <property type="evidence" value="ECO:0007669"/>
    <property type="project" value="InterPro"/>
</dbReference>
<dbReference type="InterPro" id="IPR002563">
    <property type="entry name" value="Flavin_Rdtase-like_dom"/>
</dbReference>
<dbReference type="Gene3D" id="2.30.110.10">
    <property type="entry name" value="Electron Transport, Fmn-binding Protein, Chain A"/>
    <property type="match status" value="1"/>
</dbReference>
<dbReference type="SUPFAM" id="SSF50475">
    <property type="entry name" value="FMN-binding split barrel"/>
    <property type="match status" value="1"/>
</dbReference>
<keyword evidence="3" id="KW-0288">FMN</keyword>
<comment type="caution">
    <text evidence="6">The sequence shown here is derived from an EMBL/GenBank/DDBJ whole genome shotgun (WGS) entry which is preliminary data.</text>
</comment>
<evidence type="ECO:0000256" key="3">
    <source>
        <dbReference type="ARBA" id="ARBA00022643"/>
    </source>
</evidence>
<dbReference type="RefSeq" id="WP_129434435.1">
    <property type="nucleotide sequence ID" value="NZ_SBKO01000001.1"/>
</dbReference>
<dbReference type="InterPro" id="IPR012349">
    <property type="entry name" value="Split_barrel_FMN-bd"/>
</dbReference>
<name>A0A4Q1K6X0_9FLAO</name>
<evidence type="ECO:0000259" key="5">
    <source>
        <dbReference type="SMART" id="SM00903"/>
    </source>
</evidence>
<evidence type="ECO:0000256" key="2">
    <source>
        <dbReference type="ARBA" id="ARBA00022630"/>
    </source>
</evidence>
<dbReference type="Pfam" id="PF01613">
    <property type="entry name" value="Flavin_Reduct"/>
    <property type="match status" value="1"/>
</dbReference>
<dbReference type="EMBL" id="SBKO01000001">
    <property type="protein sequence ID" value="RXR20994.1"/>
    <property type="molecule type" value="Genomic_DNA"/>
</dbReference>
<sequence length="290" mass="31710">MKSFSPKDIPTPQLQGYLQGAIAPRPIAFASTVDAEGRPNLSPFSFFNVFSANPPILVFSPARRVRGNSTKHTLENAMATKEVVINVVNYDIVQQMSLSSTEYAEGVNEFEKSGLTAVASDIVKPARVAESPVQFECKVNEVIHLGTEGGAGNLIICEVVRVHVNEAVLDENGVIDQHKIDLVSRLGGNWYSRSNMGLFEVPKPLVTLGIGVDAIPNFIKENGFFTGNDLGMLGNIEALPTEEEIAIFVQENFTIKAVLSADDRHKVNQLAKEYLEKQDILSAWKVLLAK</sequence>
<dbReference type="AlphaFoldDB" id="A0A4Q1K6X0"/>
<dbReference type="GO" id="GO:0016646">
    <property type="term" value="F:oxidoreductase activity, acting on the CH-NH group of donors, NAD or NADP as acceptor"/>
    <property type="evidence" value="ECO:0007669"/>
    <property type="project" value="UniProtKB-ARBA"/>
</dbReference>
<reference evidence="7" key="1">
    <citation type="submission" date="2019-01" db="EMBL/GenBank/DDBJ databases">
        <title>Cytophagaceae bacterium strain CAR-16.</title>
        <authorList>
            <person name="Chen W.-M."/>
        </authorList>
    </citation>
    <scope>NUCLEOTIDE SEQUENCE [LARGE SCALE GENOMIC DNA]</scope>
    <source>
        <strain evidence="7">LLJ-11</strain>
    </source>
</reference>
<dbReference type="SMART" id="SM00903">
    <property type="entry name" value="Flavin_Reduct"/>
    <property type="match status" value="1"/>
</dbReference>
<protein>
    <submittedName>
        <fullName evidence="6">Flavin reductase family protein</fullName>
    </submittedName>
</protein>
<dbReference type="Proteomes" id="UP000290283">
    <property type="component" value="Unassembled WGS sequence"/>
</dbReference>
<evidence type="ECO:0000313" key="6">
    <source>
        <dbReference type="EMBL" id="RXR20994.1"/>
    </source>
</evidence>
<dbReference type="PANTHER" id="PTHR33798:SF5">
    <property type="entry name" value="FLAVIN REDUCTASE LIKE DOMAIN-CONTAINING PROTEIN"/>
    <property type="match status" value="1"/>
</dbReference>
<proteinExistence type="inferred from homology"/>
<dbReference type="PANTHER" id="PTHR33798">
    <property type="entry name" value="FLAVOPROTEIN OXYGENASE"/>
    <property type="match status" value="1"/>
</dbReference>
<evidence type="ECO:0000256" key="4">
    <source>
        <dbReference type="ARBA" id="ARBA00038054"/>
    </source>
</evidence>
<organism evidence="6 7">
    <name type="scientific">Flavobacterium amnicola</name>
    <dbReference type="NCBI Taxonomy" id="2506422"/>
    <lineage>
        <taxon>Bacteria</taxon>
        <taxon>Pseudomonadati</taxon>
        <taxon>Bacteroidota</taxon>
        <taxon>Flavobacteriia</taxon>
        <taxon>Flavobacteriales</taxon>
        <taxon>Flavobacteriaceae</taxon>
        <taxon>Flavobacterium</taxon>
    </lineage>
</organism>
<evidence type="ECO:0000313" key="7">
    <source>
        <dbReference type="Proteomes" id="UP000290283"/>
    </source>
</evidence>
<comment type="similarity">
    <text evidence="4">Belongs to the flavoredoxin family.</text>
</comment>
<accession>A0A4Q1K6X0</accession>
<comment type="cofactor">
    <cofactor evidence="1">
        <name>FMN</name>
        <dbReference type="ChEBI" id="CHEBI:58210"/>
    </cofactor>
</comment>
<keyword evidence="7" id="KW-1185">Reference proteome</keyword>
<keyword evidence="2" id="KW-0285">Flavoprotein</keyword>
<evidence type="ECO:0000256" key="1">
    <source>
        <dbReference type="ARBA" id="ARBA00001917"/>
    </source>
</evidence>
<gene>
    <name evidence="6" type="ORF">EQG63_03385</name>
</gene>